<evidence type="ECO:0000313" key="2">
    <source>
        <dbReference type="Proteomes" id="UP000515268"/>
    </source>
</evidence>
<evidence type="ECO:0000313" key="1">
    <source>
        <dbReference type="EMBL" id="CAD2102086.1"/>
    </source>
</evidence>
<protein>
    <submittedName>
        <fullName evidence="1">Fam-a protein</fullName>
    </submittedName>
</protein>
<reference evidence="1 2" key="1">
    <citation type="submission" date="2020-08" db="EMBL/GenBank/DDBJ databases">
        <authorList>
            <person name="Ramaprasad A."/>
        </authorList>
    </citation>
    <scope>NUCLEOTIDE SEQUENCE [LARGE SCALE GENOMIC DNA]</scope>
</reference>
<organism evidence="1 2">
    <name type="scientific">Plasmodium vinckei petteri</name>
    <dbReference type="NCBI Taxonomy" id="138298"/>
    <lineage>
        <taxon>Eukaryota</taxon>
        <taxon>Sar</taxon>
        <taxon>Alveolata</taxon>
        <taxon>Apicomplexa</taxon>
        <taxon>Aconoidasida</taxon>
        <taxon>Haemosporida</taxon>
        <taxon>Plasmodiidae</taxon>
        <taxon>Plasmodium</taxon>
        <taxon>Plasmodium (Vinckeia)</taxon>
    </lineage>
</organism>
<keyword evidence="2" id="KW-1185">Reference proteome</keyword>
<dbReference type="Proteomes" id="UP000515268">
    <property type="component" value="Chromosome PVPCR_07"/>
</dbReference>
<gene>
    <name evidence="1" type="ORF">PVPCR_0702340</name>
</gene>
<name>A0A6V7SRM4_PLAVN</name>
<sequence>MNEAVKRLEHYAISKDGYILLGKRSGNIFLYKKKHEGHTNVERIIYSYNEIINEIWDSNYANSFNTDFVKIARVYNQNLVMIQKRCKNVFFGRQRYFYALVKKFQVRKPFLFCFVINRISHIMTQNLFKYTFINFVYIKRPNYNCHGFRDINDHNPSSKEFKNTIIENVNLFKADIDSEDDIRNGKLRKTFVNIAGYLIKKKYNSYIDMTFVTSINGHDCI</sequence>
<dbReference type="AlphaFoldDB" id="A0A6V7SRM4"/>
<dbReference type="SUPFAM" id="SSF55961">
    <property type="entry name" value="Bet v1-like"/>
    <property type="match status" value="1"/>
</dbReference>
<dbReference type="EMBL" id="LR865412">
    <property type="protein sequence ID" value="CAD2102086.1"/>
    <property type="molecule type" value="Genomic_DNA"/>
</dbReference>
<proteinExistence type="predicted"/>
<accession>A0A6V7SRM4</accession>
<dbReference type="VEuPathDB" id="PlasmoDB:PVPCR_0702340"/>